<comment type="caution">
    <text evidence="1">The sequence shown here is derived from an EMBL/GenBank/DDBJ whole genome shotgun (WGS) entry which is preliminary data.</text>
</comment>
<accession>A0A1V3IUU6</accession>
<dbReference type="EMBL" id="MLHK01000021">
    <property type="protein sequence ID" value="OOF46070.1"/>
    <property type="molecule type" value="Genomic_DNA"/>
</dbReference>
<dbReference type="RefSeq" id="WP_077473826.1">
    <property type="nucleotide sequence ID" value="NZ_MLHK01000021.1"/>
</dbReference>
<proteinExistence type="predicted"/>
<organism evidence="1 2">
    <name type="scientific">Rodentibacter trehalosifermentans</name>
    <dbReference type="NCBI Taxonomy" id="1908263"/>
    <lineage>
        <taxon>Bacteria</taxon>
        <taxon>Pseudomonadati</taxon>
        <taxon>Pseudomonadota</taxon>
        <taxon>Gammaproteobacteria</taxon>
        <taxon>Pasteurellales</taxon>
        <taxon>Pasteurellaceae</taxon>
        <taxon>Rodentibacter</taxon>
    </lineage>
</organism>
<evidence type="ECO:0000313" key="1">
    <source>
        <dbReference type="EMBL" id="OOF46070.1"/>
    </source>
</evidence>
<dbReference type="Proteomes" id="UP000188728">
    <property type="component" value="Unassembled WGS sequence"/>
</dbReference>
<name>A0A1V3IUU6_9PAST</name>
<evidence type="ECO:0000313" key="2">
    <source>
        <dbReference type="Proteomes" id="UP000188728"/>
    </source>
</evidence>
<dbReference type="AlphaFoldDB" id="A0A1V3IUU6"/>
<protein>
    <submittedName>
        <fullName evidence="1">Uncharacterized protein</fullName>
    </submittedName>
</protein>
<gene>
    <name evidence="1" type="ORF">BKK51_04245</name>
</gene>
<sequence length="222" mass="26796">MADEKAVKLILENIALFDEATKFLEEELSDRFFKELDRHVKVFFEQQKDWDGLYDFGEQYLNFAPSKWKYQECKEFDYTKYLARYVLYSENMTNDKDTTHTTYYWITCFFKNSENDRMVFSFYNWRPNFKNSHKTEWKKFLAEQINKYPEISNAGFKYISKEAGWYLPIEPLDQNEVIKAFEDDDFEEAFQPITNALETIIETHKYFDNIVEAAIKHFGKAN</sequence>
<reference evidence="1 2" key="1">
    <citation type="submission" date="2016-10" db="EMBL/GenBank/DDBJ databases">
        <title>Rodentibacter gen. nov. and new species.</title>
        <authorList>
            <person name="Christensen H."/>
        </authorList>
    </citation>
    <scope>NUCLEOTIDE SEQUENCE [LARGE SCALE GENOMIC DNA]</scope>
    <source>
        <strain evidence="1 2">H1983213011</strain>
    </source>
</reference>